<feature type="region of interest" description="Binds crRNA" evidence="2">
    <location>
        <begin position="368"/>
        <end position="371"/>
    </location>
</feature>
<feature type="active site" description="For pre-crRNA processing" evidence="1">
    <location>
        <position position="451"/>
    </location>
</feature>
<dbReference type="InterPro" id="IPR027620">
    <property type="entry name" value="Cas12a"/>
</dbReference>
<feature type="domain" description="Cas12a REC2" evidence="6">
    <location>
        <begin position="8"/>
        <end position="164"/>
    </location>
</feature>
<evidence type="ECO:0000259" key="5">
    <source>
        <dbReference type="Pfam" id="PF18516"/>
    </source>
</evidence>
<feature type="region of interest" description="Binds crRNA" evidence="2">
    <location>
        <begin position="447"/>
        <end position="455"/>
    </location>
</feature>
<comment type="caution">
    <text evidence="8">The sequence shown here is derived from an EMBL/GenBank/DDBJ whole genome shotgun (WGS) entry which is preliminary data.</text>
</comment>
<feature type="active site" description="For DNase activity of RuvC domain" evidence="1">
    <location>
        <position position="588"/>
    </location>
</feature>
<feature type="active site" description="For DNase activity of RuvC domain" evidence="1">
    <location>
        <position position="835"/>
    </location>
</feature>
<feature type="site" description="Binds DNA protospacer adjacent motif (PAM)" evidence="3">
    <location>
        <position position="190"/>
    </location>
</feature>
<evidence type="ECO:0000259" key="6">
    <source>
        <dbReference type="Pfam" id="PF21918"/>
    </source>
</evidence>
<reference evidence="8 9" key="1">
    <citation type="journal article" date="2019" name="ISME J.">
        <title>Genome analyses of uncultured TG2/ZB3 bacteria in 'Margulisbacteria' specifically attached to ectosymbiotic spirochetes of protists in the termite gut.</title>
        <authorList>
            <person name="Utami Y.D."/>
            <person name="Kuwahara H."/>
            <person name="Igai K."/>
            <person name="Murakami T."/>
            <person name="Sugaya K."/>
            <person name="Morikawa T."/>
            <person name="Nagura Y."/>
            <person name="Yuki M."/>
            <person name="Deevong P."/>
            <person name="Inoue T."/>
            <person name="Kihara K."/>
            <person name="Lo N."/>
            <person name="Yamada A."/>
            <person name="Ohkuma M."/>
            <person name="Hongoh Y."/>
        </authorList>
    </citation>
    <scope>NUCLEOTIDE SEQUENCE [LARGE SCALE GENOMIC DNA]</scope>
    <source>
        <strain evidence="8">RsDinE6-01</strain>
    </source>
</reference>
<evidence type="ECO:0008006" key="10">
    <source>
        <dbReference type="Google" id="ProtNLM"/>
    </source>
</evidence>
<dbReference type="Proteomes" id="UP000282196">
    <property type="component" value="Unassembled WGS sequence"/>
</dbReference>
<feature type="site" description="Binds DNA in crRNA-target DNA heteroduplex" evidence="3">
    <location>
        <position position="166"/>
    </location>
</feature>
<dbReference type="InterPro" id="IPR040882">
    <property type="entry name" value="Cas12a_NUC"/>
</dbReference>
<dbReference type="EMBL" id="BGZP01000001">
    <property type="protein sequence ID" value="GBR77398.1"/>
    <property type="molecule type" value="Genomic_DNA"/>
</dbReference>
<dbReference type="InterPro" id="IPR053993">
    <property type="entry name" value="Cas12a_PI"/>
</dbReference>
<feature type="domain" description="Cas12a RuvC nuclease" evidence="5">
    <location>
        <begin position="479"/>
        <end position="879"/>
    </location>
</feature>
<organism evidence="8 9">
    <name type="scientific">Candidatus Termititenax dinenymphae</name>
    <dbReference type="NCBI Taxonomy" id="2218523"/>
    <lineage>
        <taxon>Bacteria</taxon>
        <taxon>Bacillati</taxon>
        <taxon>Candidatus Margulisiibacteriota</taxon>
        <taxon>Candidatus Termititenacia</taxon>
        <taxon>Candidatus Termititenacales</taxon>
        <taxon>Candidatus Termititenacaceae</taxon>
        <taxon>Candidatus Termititenax</taxon>
    </lineage>
</organism>
<sequence>MSDSYDELTKAQKEKQEKRKHVALTEVVAALEKYTIALDNGHEHKNAVNTFKNYFQNYFFHFDTDKKKTAKTLDCQIKDEYNGLKGILNTPWDKNKKLQQDKKLVQQIKSFLDSIQELLWFIKPLVLTDNTLEKDERFYGEFMPLYDEISNIIKLYNKIRNYLTKKPYSIEKYKLNFENGSLLSGWDVNKEKDNTSVLLCKDNQYYLAIMHIDHNKVFELDELIKHAGKGYQKINYKLLPGANKMLPKVFFSGKNISYYDPSKEILKIRNYGTHTKNGDPQPGFSKRDFSVDDCRKMIDFFKNSIAKHEDWKNFDFKFQPTKNYNSIDEFYREVEEQGYKITYSNVSEDYIDSLVEYGKIYLFHIYNKDFSDKRDESKKHTDNMHTLYWKALFDAKNLKDVVYKLNGEAEIFYRKKSIDIKKPTHEKGKPIDNKNPNARKKTSVFKYDLIKDKRFTVDKFFFHVPITLNFKSKSGYLSNDDVNAAIKKNNDIKIIGLDRGERNLIYLSLINSKGEIAYQESLNVVSTDKGFDVNYHKLLDDKEGNRDEARKNWDKIENIKELKAGYLSQVIHKIAKLMIDNNAIVVMEDLNFGFKRGRFKVEKQIYQKFEKMLIDKLNYLVFKNVHPEQAGGLYKAYQLTAQFESFKKLGKQSGFLFYIPAWNTSKIDPTAGFVDFLKPRYESVTQAKSFLQRFDKINYNKTKDYFEFAFDYKNFTDKANDTKTDWVVCTYGTERYYYDVRTKTTQKIDITAELKKLLEKSEINYLNGKDIKELIIAVDSKEFHSALLKYLAIVLALRYSDSQSGRDFILSPVANEQGHFFNSDKTDDTLPKDADANGAYHIALKGLWAINQIRKTKNGDKLKLTISNKDWLNFVQKKEYRKGV</sequence>
<feature type="region of interest" description="Binds crRNA" evidence="2">
    <location>
        <begin position="168"/>
        <end position="172"/>
    </location>
</feature>
<evidence type="ECO:0000256" key="2">
    <source>
        <dbReference type="PIRSR" id="PIRSR627620-2"/>
    </source>
</evidence>
<evidence type="ECO:0000259" key="7">
    <source>
        <dbReference type="Pfam" id="PF22222"/>
    </source>
</evidence>
<feature type="domain" description="Cas12a nuclease" evidence="4">
    <location>
        <begin position="667"/>
        <end position="825"/>
    </location>
</feature>
<gene>
    <name evidence="8" type="ORF">RDn1_057</name>
</gene>
<dbReference type="InterPro" id="IPR040852">
    <property type="entry name" value="RuvC_1"/>
</dbReference>
<accession>A0A388TJB5</accession>
<feature type="domain" description="Cas12a PI" evidence="7">
    <location>
        <begin position="240"/>
        <end position="339"/>
    </location>
</feature>
<dbReference type="Pfam" id="PF21918">
    <property type="entry name" value="cas_Cpf1_2nd"/>
    <property type="match status" value="1"/>
</dbReference>
<feature type="site" description="Binds Target strand DNA; via amide nitrogen" evidence="3">
    <location>
        <position position="407"/>
    </location>
</feature>
<feature type="site" description="Binds PAM" evidence="3">
    <location>
        <position position="248"/>
    </location>
</feature>
<dbReference type="InterPro" id="IPR054116">
    <property type="entry name" value="Cas12a_REC2"/>
</dbReference>
<feature type="site" description="Caps the crRNA-target DNA heteroduplex" evidence="3">
    <location>
        <position position="5"/>
    </location>
</feature>
<evidence type="ECO:0000256" key="1">
    <source>
        <dbReference type="PIRSR" id="PIRSR627620-1"/>
    </source>
</evidence>
<dbReference type="Pfam" id="PF18510">
    <property type="entry name" value="NUC"/>
    <property type="match status" value="1"/>
</dbReference>
<dbReference type="Pfam" id="PF22222">
    <property type="entry name" value="Cpf1_PI-like"/>
    <property type="match status" value="1"/>
</dbReference>
<evidence type="ECO:0000313" key="9">
    <source>
        <dbReference type="Proteomes" id="UP000282196"/>
    </source>
</evidence>
<proteinExistence type="predicted"/>
<dbReference type="NCBIfam" id="TIGR04330">
    <property type="entry name" value="cas_Cpf1"/>
    <property type="match status" value="1"/>
</dbReference>
<feature type="site" description="Binds Target strand DNA" evidence="3">
    <location>
        <position position="254"/>
    </location>
</feature>
<dbReference type="Pfam" id="PF18516">
    <property type="entry name" value="RuvC_1"/>
    <property type="match status" value="1"/>
</dbReference>
<feature type="site" description="Binds Target strand DNA" evidence="3">
    <location>
        <position position="244"/>
    </location>
</feature>
<feature type="active site" description="For pre-crRNA processing" evidence="1">
    <location>
        <position position="434"/>
    </location>
</feature>
<feature type="active site" description="For pre-crRNA processing" evidence="1">
    <location>
        <position position="425"/>
    </location>
</feature>
<evidence type="ECO:0000313" key="8">
    <source>
        <dbReference type="EMBL" id="GBR77398.1"/>
    </source>
</evidence>
<feature type="active site" description="For DNase activity of RuvC domain" evidence="1">
    <location>
        <position position="498"/>
    </location>
</feature>
<feature type="site" description="Binds crRNA" evidence="3">
    <location>
        <position position="414"/>
    </location>
</feature>
<evidence type="ECO:0000259" key="4">
    <source>
        <dbReference type="Pfam" id="PF18510"/>
    </source>
</evidence>
<name>A0A388TJB5_9BACT</name>
<protein>
    <recommendedName>
        <fullName evidence="10">Type V CRISPR-associated protein Cpf1</fullName>
    </recommendedName>
</protein>
<keyword evidence="9" id="KW-1185">Reference proteome</keyword>
<evidence type="ECO:0000256" key="3">
    <source>
        <dbReference type="PIRSR" id="PIRSR627620-3"/>
    </source>
</evidence>
<dbReference type="AlphaFoldDB" id="A0A388TJB5"/>